<dbReference type="EMBL" id="CP031775">
    <property type="protein sequence ID" value="QDZ92969.1"/>
    <property type="molecule type" value="Genomic_DNA"/>
</dbReference>
<evidence type="ECO:0000256" key="1">
    <source>
        <dbReference type="SAM" id="Phobius"/>
    </source>
</evidence>
<keyword evidence="1" id="KW-1133">Transmembrane helix</keyword>
<feature type="transmembrane region" description="Helical" evidence="1">
    <location>
        <begin position="50"/>
        <end position="73"/>
    </location>
</feature>
<protein>
    <submittedName>
        <fullName evidence="2">Uncharacterized protein</fullName>
    </submittedName>
</protein>
<name>A0A5B8R400_9GAMM</name>
<dbReference type="AlphaFoldDB" id="A0A5B8R400"/>
<sequence>MPNIVIESEQIHMFLKKMFLAAFIFVSGFVGLLIGLFYSSSTIDIWFNRAQVITSVLASIATILGVALAYFALDAWKSQLRGSHIYNQSSELLDALLTTLTIAFDKDSSIIGNQNFGEIGLRITRLSLELRLKQFEPEILTKISDVQSMIREDVKDCDFISDKTISTLLTITNELARNINNHFK</sequence>
<reference evidence="2" key="1">
    <citation type="journal article" date="2019" name="Ecotoxicol. Environ. Saf.">
        <title>Microbial characterization of heavy metal resistant bacterial strains isolated from an electroplating wastewater treatment plant.</title>
        <authorList>
            <person name="Cai X."/>
            <person name="Zheng X."/>
            <person name="Zhang D."/>
            <person name="Iqbal W."/>
            <person name="Liu C."/>
            <person name="Yang B."/>
            <person name="Zhao X."/>
            <person name="Lu X."/>
            <person name="Mao Y."/>
        </authorList>
    </citation>
    <scope>NUCLEOTIDE SEQUENCE [LARGE SCALE GENOMIC DNA]</scope>
    <source>
        <strain evidence="2">Ni1-3</strain>
    </source>
</reference>
<evidence type="ECO:0000313" key="2">
    <source>
        <dbReference type="EMBL" id="QDZ92969.1"/>
    </source>
</evidence>
<keyword evidence="1" id="KW-0472">Membrane</keyword>
<dbReference type="RefSeq" id="WP_208660795.1">
    <property type="nucleotide sequence ID" value="NZ_CP076856.1"/>
</dbReference>
<keyword evidence="1" id="KW-0812">Transmembrane</keyword>
<organism evidence="2">
    <name type="scientific">Shewanella decolorationis</name>
    <dbReference type="NCBI Taxonomy" id="256839"/>
    <lineage>
        <taxon>Bacteria</taxon>
        <taxon>Pseudomonadati</taxon>
        <taxon>Pseudomonadota</taxon>
        <taxon>Gammaproteobacteria</taxon>
        <taxon>Alteromonadales</taxon>
        <taxon>Shewanellaceae</taxon>
        <taxon>Shewanella</taxon>
    </lineage>
</organism>
<gene>
    <name evidence="2" type="ORF">D0436_22335</name>
</gene>
<accession>A0A5B8R400</accession>
<feature type="transmembrane region" description="Helical" evidence="1">
    <location>
        <begin position="18"/>
        <end position="38"/>
    </location>
</feature>
<proteinExistence type="predicted"/>